<dbReference type="PROSITE" id="PS51007">
    <property type="entry name" value="CYTC"/>
    <property type="match status" value="1"/>
</dbReference>
<keyword evidence="5" id="KW-0560">Oxidoreductase</keyword>
<dbReference type="EMBL" id="NPDS01000001">
    <property type="protein sequence ID" value="PJZ58865.1"/>
    <property type="molecule type" value="Genomic_DNA"/>
</dbReference>
<evidence type="ECO:0000259" key="8">
    <source>
        <dbReference type="PROSITE" id="PS51007"/>
    </source>
</evidence>
<dbReference type="PROSITE" id="PS51257">
    <property type="entry name" value="PROKAR_LIPOPROTEIN"/>
    <property type="match status" value="1"/>
</dbReference>
<dbReference type="InterPro" id="IPR009056">
    <property type="entry name" value="Cyt_c-like_dom"/>
</dbReference>
<dbReference type="InterPro" id="IPR004852">
    <property type="entry name" value="Di-haem_cyt_c_peroxidsae"/>
</dbReference>
<evidence type="ECO:0000256" key="1">
    <source>
        <dbReference type="ARBA" id="ARBA00004196"/>
    </source>
</evidence>
<name>A0ABX4NPV3_9LEPT</name>
<keyword evidence="4" id="KW-0732">Signal</keyword>
<keyword evidence="3 7" id="KW-0479">Metal-binding</keyword>
<dbReference type="Proteomes" id="UP000231879">
    <property type="component" value="Unassembled WGS sequence"/>
</dbReference>
<evidence type="ECO:0000256" key="7">
    <source>
        <dbReference type="PROSITE-ProRule" id="PRU00433"/>
    </source>
</evidence>
<evidence type="ECO:0000313" key="9">
    <source>
        <dbReference type="EMBL" id="PJZ58865.1"/>
    </source>
</evidence>
<organism evidence="9 10">
    <name type="scientific">Leptospira barantonii</name>
    <dbReference type="NCBI Taxonomy" id="2023184"/>
    <lineage>
        <taxon>Bacteria</taxon>
        <taxon>Pseudomonadati</taxon>
        <taxon>Spirochaetota</taxon>
        <taxon>Spirochaetia</taxon>
        <taxon>Leptospirales</taxon>
        <taxon>Leptospiraceae</taxon>
        <taxon>Leptospira</taxon>
    </lineage>
</organism>
<evidence type="ECO:0000313" key="10">
    <source>
        <dbReference type="Proteomes" id="UP000231879"/>
    </source>
</evidence>
<feature type="domain" description="Cytochrome c" evidence="8">
    <location>
        <begin position="282"/>
        <end position="439"/>
    </location>
</feature>
<dbReference type="Gene3D" id="1.10.760.10">
    <property type="entry name" value="Cytochrome c-like domain"/>
    <property type="match status" value="2"/>
</dbReference>
<keyword evidence="10" id="KW-1185">Reference proteome</keyword>
<gene>
    <name evidence="9" type="ORF">CH367_02150</name>
</gene>
<dbReference type="InterPro" id="IPR036909">
    <property type="entry name" value="Cyt_c-like_dom_sf"/>
</dbReference>
<dbReference type="PANTHER" id="PTHR30600:SF10">
    <property type="entry name" value="BLL6722 PROTEIN"/>
    <property type="match status" value="1"/>
</dbReference>
<keyword evidence="2 7" id="KW-0349">Heme</keyword>
<comment type="subcellular location">
    <subcellularLocation>
        <location evidence="1">Cell envelope</location>
    </subcellularLocation>
</comment>
<proteinExistence type="predicted"/>
<sequence length="462" mass="50254">MIRSERKYIPFLCWILFALVSCAPKSGSSSDVLFSFLLLDRKTVDDRLRSLLDANGVKPLAPLETVSPSMLKLGEALFFDKILSGNKNISCATCHGPALVAGDTLVLSIGEGGNGSGQNRSLGAGNFIHRNSIELHNRGAASWKNFFWDGRIEINENGSFVSSETALPFGLKNLLSAQAMFPVLSRTEMRGQNGSNGIANLPDSNSQAIWDALVARLTAVPAYVILFQNAYPSVNTVDLKFQHCANAISDFTAHLWNTTDSKNWSLSPWNRYLDGDDSALNDKAKDGAFLFYGKAGCADCHSGSLMTDQKFHNLAVPQFGPGFGTSAPLDLGRSGVTGNVSQEFAFRTPPLREVSYTSPYFHNGAYVSLKDAVVHHLKPSASLLNYDVNRIPFSLRSTYVSDVATQNRILQTLDPLLKRNLSLTEKEIDQILEFLNALSSPTTLTLGNRIPSTVPSGLPVAD</sequence>
<dbReference type="RefSeq" id="WP_100760859.1">
    <property type="nucleotide sequence ID" value="NZ_NPDS01000001.1"/>
</dbReference>
<evidence type="ECO:0000256" key="4">
    <source>
        <dbReference type="ARBA" id="ARBA00022729"/>
    </source>
</evidence>
<evidence type="ECO:0000256" key="2">
    <source>
        <dbReference type="ARBA" id="ARBA00022617"/>
    </source>
</evidence>
<accession>A0ABX4NPV3</accession>
<protein>
    <recommendedName>
        <fullName evidence="8">Cytochrome c domain-containing protein</fullName>
    </recommendedName>
</protein>
<dbReference type="SUPFAM" id="SSF46626">
    <property type="entry name" value="Cytochrome c"/>
    <property type="match status" value="2"/>
</dbReference>
<dbReference type="PANTHER" id="PTHR30600">
    <property type="entry name" value="CYTOCHROME C PEROXIDASE-RELATED"/>
    <property type="match status" value="1"/>
</dbReference>
<evidence type="ECO:0000256" key="5">
    <source>
        <dbReference type="ARBA" id="ARBA00023002"/>
    </source>
</evidence>
<reference evidence="9 10" key="1">
    <citation type="submission" date="2017-07" db="EMBL/GenBank/DDBJ databases">
        <title>Leptospira spp. isolated from tropical soils.</title>
        <authorList>
            <person name="Thibeaux R."/>
            <person name="Iraola G."/>
            <person name="Ferres I."/>
            <person name="Bierque E."/>
            <person name="Girault D."/>
            <person name="Soupe-Gilbert M.-E."/>
            <person name="Picardeau M."/>
            <person name="Goarant C."/>
        </authorList>
    </citation>
    <scope>NUCLEOTIDE SEQUENCE [LARGE SCALE GENOMIC DNA]</scope>
    <source>
        <strain evidence="9 10">FH4-C-A1</strain>
    </source>
</reference>
<evidence type="ECO:0000256" key="6">
    <source>
        <dbReference type="ARBA" id="ARBA00023004"/>
    </source>
</evidence>
<comment type="caution">
    <text evidence="9">The sequence shown here is derived from an EMBL/GenBank/DDBJ whole genome shotgun (WGS) entry which is preliminary data.</text>
</comment>
<dbReference type="Pfam" id="PF03150">
    <property type="entry name" value="CCP_MauG"/>
    <property type="match status" value="1"/>
</dbReference>
<keyword evidence="6 7" id="KW-0408">Iron</keyword>
<dbReference type="InterPro" id="IPR051395">
    <property type="entry name" value="Cytochrome_c_Peroxidase/MauG"/>
</dbReference>
<evidence type="ECO:0000256" key="3">
    <source>
        <dbReference type="ARBA" id="ARBA00022723"/>
    </source>
</evidence>